<reference evidence="2" key="1">
    <citation type="submission" date="2020-06" db="EMBL/GenBank/DDBJ databases">
        <authorList>
            <consortium name="Plant Systems Biology data submission"/>
        </authorList>
    </citation>
    <scope>NUCLEOTIDE SEQUENCE</scope>
    <source>
        <strain evidence="2">D6</strain>
    </source>
</reference>
<dbReference type="EMBL" id="CAICTM010001451">
    <property type="protein sequence ID" value="CAB9523771.1"/>
    <property type="molecule type" value="Genomic_DNA"/>
</dbReference>
<organism evidence="2 3">
    <name type="scientific">Seminavis robusta</name>
    <dbReference type="NCBI Taxonomy" id="568900"/>
    <lineage>
        <taxon>Eukaryota</taxon>
        <taxon>Sar</taxon>
        <taxon>Stramenopiles</taxon>
        <taxon>Ochrophyta</taxon>
        <taxon>Bacillariophyta</taxon>
        <taxon>Bacillariophyceae</taxon>
        <taxon>Bacillariophycidae</taxon>
        <taxon>Naviculales</taxon>
        <taxon>Naviculaceae</taxon>
        <taxon>Seminavis</taxon>
    </lineage>
</organism>
<accession>A0A9N8EQQ4</accession>
<dbReference type="AlphaFoldDB" id="A0A9N8EQQ4"/>
<sequence>MSDYYGDSGEESSGYSYKDFAIYQFSDVDEDDSDVEGRPKPTGGLDNHDDDNDNDEDALWNNWGDYDNESYVMHAQSDNEEFDLYQFSDEDLIPEEPDEDWIVAALMNNRRDFDHLELILPQMEDFARFIRALERNQVIKSVTIYEAFFDAIPNKEEKEMLAETVCNISSLETLKVYYHSSHFVEPLDRIRPSGLKNLCLMFFPEKPDNTTLTLLTRLLKGDNTSTCTTTTEQDDTSGGTTITTTINTPPALPLTLESLSLRCDVMDDAFIESIALGMRVNPSVTTLSFWGNNVHVTEEGALNSSKIDFYLRLNQCAIRDMHLYVNAEPTEFLDKIVSERESTDLVFYLLQTNPSFLSYLKV</sequence>
<evidence type="ECO:0000313" key="2">
    <source>
        <dbReference type="EMBL" id="CAB9523771.1"/>
    </source>
</evidence>
<evidence type="ECO:0000313" key="3">
    <source>
        <dbReference type="Proteomes" id="UP001153069"/>
    </source>
</evidence>
<comment type="caution">
    <text evidence="2">The sequence shown here is derived from an EMBL/GenBank/DDBJ whole genome shotgun (WGS) entry which is preliminary data.</text>
</comment>
<keyword evidence="3" id="KW-1185">Reference proteome</keyword>
<gene>
    <name evidence="2" type="ORF">SEMRO_1453_G274060.1</name>
</gene>
<feature type="compositionally biased region" description="Acidic residues" evidence="1">
    <location>
        <begin position="48"/>
        <end position="58"/>
    </location>
</feature>
<feature type="region of interest" description="Disordered" evidence="1">
    <location>
        <begin position="27"/>
        <end position="60"/>
    </location>
</feature>
<proteinExistence type="predicted"/>
<evidence type="ECO:0000256" key="1">
    <source>
        <dbReference type="SAM" id="MobiDB-lite"/>
    </source>
</evidence>
<protein>
    <submittedName>
        <fullName evidence="2">Uncharacterized protein</fullName>
    </submittedName>
</protein>
<name>A0A9N8EQQ4_9STRA</name>
<dbReference type="Proteomes" id="UP001153069">
    <property type="component" value="Unassembled WGS sequence"/>
</dbReference>